<keyword evidence="4" id="KW-1185">Reference proteome</keyword>
<gene>
    <name evidence="3" type="ORF">JDW22_02815</name>
</gene>
<name>A0ABS1BQT8_9NEIS</name>
<feature type="domain" description="Terminase large subunit-like ATPase" evidence="1">
    <location>
        <begin position="40"/>
        <end position="187"/>
    </location>
</feature>
<evidence type="ECO:0000313" key="3">
    <source>
        <dbReference type="EMBL" id="MBK0395548.1"/>
    </source>
</evidence>
<accession>A0ABS1BQT8</accession>
<dbReference type="Gene3D" id="3.40.50.300">
    <property type="entry name" value="P-loop containing nucleotide triphosphate hydrolases"/>
    <property type="match status" value="1"/>
</dbReference>
<dbReference type="Pfam" id="PF03354">
    <property type="entry name" value="TerL_ATPase"/>
    <property type="match status" value="1"/>
</dbReference>
<evidence type="ECO:0000259" key="1">
    <source>
        <dbReference type="Pfam" id="PF03354"/>
    </source>
</evidence>
<dbReference type="EMBL" id="JAEHNZ010000001">
    <property type="protein sequence ID" value="MBK0395548.1"/>
    <property type="molecule type" value="Genomic_DNA"/>
</dbReference>
<dbReference type="InterPro" id="IPR046461">
    <property type="entry name" value="TerL_ATPase"/>
</dbReference>
<reference evidence="3 4" key="1">
    <citation type="journal article" date="2021" name="Pathogens">
        <title>Isolation and Characterization of Kingella bonacorsii sp. nov., A Novel Kingella Species Detected in a Stable Periodontitis Subject.</title>
        <authorList>
            <person name="Antezack A."/>
            <person name="Boxberger M."/>
            <person name="Rolland C."/>
            <person name="Monnet-Corti V."/>
            <person name="La Scola B."/>
        </authorList>
    </citation>
    <scope>NUCLEOTIDE SEQUENCE [LARGE SCALE GENOMIC DNA]</scope>
    <source>
        <strain evidence="3 4">Marseille-Q4569</strain>
    </source>
</reference>
<dbReference type="Pfam" id="PF20441">
    <property type="entry name" value="TerL_nuclease"/>
    <property type="match status" value="1"/>
</dbReference>
<dbReference type="Proteomes" id="UP000614058">
    <property type="component" value="Unassembled WGS sequence"/>
</dbReference>
<protein>
    <submittedName>
        <fullName evidence="3">Terminase large subunit</fullName>
    </submittedName>
</protein>
<comment type="caution">
    <text evidence="3">The sequence shown here is derived from an EMBL/GenBank/DDBJ whole genome shotgun (WGS) entry which is preliminary data.</text>
</comment>
<proteinExistence type="predicted"/>
<dbReference type="InterPro" id="IPR005021">
    <property type="entry name" value="Terminase_largesu-like"/>
</dbReference>
<feature type="domain" description="Terminase large subunit-like endonuclease" evidence="2">
    <location>
        <begin position="211"/>
        <end position="486"/>
    </location>
</feature>
<dbReference type="RefSeq" id="WP_200521615.1">
    <property type="nucleotide sequence ID" value="NZ_JAEHNZ010000001.1"/>
</dbReference>
<sequence length="501" mass="55184">MTLGNKIIAFIECLNIPEGAKVGQRIQLDDFQKRFILDVYDNPARTKTAILSIARKNGKSALIAGLLLAHLVGPAAVQNSQIVSGAMSREQAALVFKLAHKMVMQNPTLQKIIKVIPSGKSLIGLPMNVEYKAIAADGATAQGLSPVLIIFDEVGQVKGSQNDFYDALLTSQGAHAAPLMINISTQAPKDDDLLSILIDDAQSSGDKQTICHVYSAPEDCDLMDETAWKAANPALGSFRSLDDMRSLAQKAQRMPSFENTFRNLNLNQRVNPIAPFIPVSEWKKCQQAPNHDFQAAFEHGEVYAGLDLSARNDLTAFVLVAQHNGIWHAQGEYWTPRATLAERAKTDRAPYEVWAKQGYLTPLSGATIDYNEVAERIITLCEQYNIRAIAYDRWRIDVFRKALNGIELPLVEWGQGFKDATVGIEALEEAIFNNKFRHDGNPVLNMCVHNARIIADAANNRKFEKAKSTGRIDGIVALAMAMGVASREAAPEQADYQIHFI</sequence>
<dbReference type="Gene3D" id="3.30.420.240">
    <property type="match status" value="1"/>
</dbReference>
<dbReference type="InterPro" id="IPR046462">
    <property type="entry name" value="TerL_nuclease"/>
</dbReference>
<organism evidence="3 4">
    <name type="scientific">Kingella bonacorsii</name>
    <dbReference type="NCBI Taxonomy" id="2796361"/>
    <lineage>
        <taxon>Bacteria</taxon>
        <taxon>Pseudomonadati</taxon>
        <taxon>Pseudomonadota</taxon>
        <taxon>Betaproteobacteria</taxon>
        <taxon>Neisseriales</taxon>
        <taxon>Neisseriaceae</taxon>
        <taxon>Kingella</taxon>
    </lineage>
</organism>
<dbReference type="InterPro" id="IPR027417">
    <property type="entry name" value="P-loop_NTPase"/>
</dbReference>
<dbReference type="PANTHER" id="PTHR41287:SF1">
    <property type="entry name" value="PROTEIN YMFN"/>
    <property type="match status" value="1"/>
</dbReference>
<dbReference type="PANTHER" id="PTHR41287">
    <property type="match status" value="1"/>
</dbReference>
<evidence type="ECO:0000313" key="4">
    <source>
        <dbReference type="Proteomes" id="UP000614058"/>
    </source>
</evidence>
<evidence type="ECO:0000259" key="2">
    <source>
        <dbReference type="Pfam" id="PF20441"/>
    </source>
</evidence>